<organism evidence="2 3">
    <name type="scientific">Mesobacillus selenatarsenatis (strain DSM 18680 / JCM 14380 / FERM P-15431 / SF-1)</name>
    <dbReference type="NCBI Taxonomy" id="1321606"/>
    <lineage>
        <taxon>Bacteria</taxon>
        <taxon>Bacillati</taxon>
        <taxon>Bacillota</taxon>
        <taxon>Bacilli</taxon>
        <taxon>Bacillales</taxon>
        <taxon>Bacillaceae</taxon>
        <taxon>Mesobacillus</taxon>
    </lineage>
</organism>
<dbReference type="AlphaFoldDB" id="A0A0A8WXH8"/>
<evidence type="ECO:0000313" key="3">
    <source>
        <dbReference type="Proteomes" id="UP000031014"/>
    </source>
</evidence>
<protein>
    <recommendedName>
        <fullName evidence="4">DUF3149 domain-containing protein</fullName>
    </recommendedName>
</protein>
<evidence type="ECO:0008006" key="4">
    <source>
        <dbReference type="Google" id="ProtNLM"/>
    </source>
</evidence>
<dbReference type="Proteomes" id="UP000031014">
    <property type="component" value="Unassembled WGS sequence"/>
</dbReference>
<sequence length="56" mass="6464">MWLYNLNPFNMDETLVMILFISGGSLLLLAFILFVFVTFFIEKTETRIVSSQTVAK</sequence>
<keyword evidence="3" id="KW-1185">Reference proteome</keyword>
<feature type="transmembrane region" description="Helical" evidence="1">
    <location>
        <begin position="15"/>
        <end position="41"/>
    </location>
</feature>
<evidence type="ECO:0000313" key="2">
    <source>
        <dbReference type="EMBL" id="GAM12333.1"/>
    </source>
</evidence>
<accession>A0A0A8WXH8</accession>
<comment type="caution">
    <text evidence="2">The sequence shown here is derived from an EMBL/GenBank/DDBJ whole genome shotgun (WGS) entry which is preliminary data.</text>
</comment>
<keyword evidence="1" id="KW-0812">Transmembrane</keyword>
<proteinExistence type="predicted"/>
<keyword evidence="1" id="KW-1133">Transmembrane helix</keyword>
<keyword evidence="1" id="KW-0472">Membrane</keyword>
<dbReference type="STRING" id="1321606.SAMD00020551_0465"/>
<dbReference type="EMBL" id="BASE01000012">
    <property type="protein sequence ID" value="GAM12333.1"/>
    <property type="molecule type" value="Genomic_DNA"/>
</dbReference>
<reference evidence="2 3" key="1">
    <citation type="submission" date="2013-06" db="EMBL/GenBank/DDBJ databases">
        <title>Whole genome shotgun sequence of Bacillus selenatarsenatis SF-1.</title>
        <authorList>
            <person name="Kuroda M."/>
            <person name="Sei K."/>
            <person name="Yamashita M."/>
            <person name="Ike M."/>
        </authorList>
    </citation>
    <scope>NUCLEOTIDE SEQUENCE [LARGE SCALE GENOMIC DNA]</scope>
    <source>
        <strain evidence="2 3">SF-1</strain>
    </source>
</reference>
<evidence type="ECO:0000256" key="1">
    <source>
        <dbReference type="SAM" id="Phobius"/>
    </source>
</evidence>
<gene>
    <name evidence="2" type="ORF">SAMD00020551_0465</name>
</gene>
<name>A0A0A8WXH8_MESS1</name>